<accession>A0A7J2U793</accession>
<dbReference type="AlphaFoldDB" id="A0A7J2U793"/>
<dbReference type="EMBL" id="DSEU01000079">
    <property type="protein sequence ID" value="HEM68153.1"/>
    <property type="molecule type" value="Genomic_DNA"/>
</dbReference>
<sequence length="72" mass="8431">MLIEVKLDPSSERINDLIDDLYKDMKEKGWREGILLVVDTTKQGKAYYEAERIGEKEKWGRKIYVIAVRKTG</sequence>
<gene>
    <name evidence="1" type="ORF">ENO26_11465</name>
</gene>
<organism evidence="1">
    <name type="scientific">Ignisphaera aggregans</name>
    <dbReference type="NCBI Taxonomy" id="334771"/>
    <lineage>
        <taxon>Archaea</taxon>
        <taxon>Thermoproteota</taxon>
        <taxon>Thermoprotei</taxon>
        <taxon>Desulfurococcales</taxon>
        <taxon>Desulfurococcaceae</taxon>
        <taxon>Ignisphaera</taxon>
    </lineage>
</organism>
<protein>
    <submittedName>
        <fullName evidence="1">Uncharacterized protein</fullName>
    </submittedName>
</protein>
<name>A0A7J2U793_9CREN</name>
<comment type="caution">
    <text evidence="1">The sequence shown here is derived from an EMBL/GenBank/DDBJ whole genome shotgun (WGS) entry which is preliminary data.</text>
</comment>
<reference evidence="1" key="1">
    <citation type="journal article" date="2020" name="mSystems">
        <title>Genome- and Community-Level Interaction Insights into Carbon Utilization and Element Cycling Functions of Hydrothermarchaeota in Hydrothermal Sediment.</title>
        <authorList>
            <person name="Zhou Z."/>
            <person name="Liu Y."/>
            <person name="Xu W."/>
            <person name="Pan J."/>
            <person name="Luo Z.H."/>
            <person name="Li M."/>
        </authorList>
    </citation>
    <scope>NUCLEOTIDE SEQUENCE [LARGE SCALE GENOMIC DNA]</scope>
    <source>
        <strain evidence="1">SpSt-125</strain>
    </source>
</reference>
<proteinExistence type="predicted"/>
<evidence type="ECO:0000313" key="1">
    <source>
        <dbReference type="EMBL" id="HEM68153.1"/>
    </source>
</evidence>